<dbReference type="GO" id="GO:0005576">
    <property type="term" value="C:extracellular region"/>
    <property type="evidence" value="ECO:0007669"/>
    <property type="project" value="UniProtKB-SubCell"/>
</dbReference>
<evidence type="ECO:0000256" key="5">
    <source>
        <dbReference type="ARBA" id="ARBA00022525"/>
    </source>
</evidence>
<reference evidence="17 18" key="1">
    <citation type="journal article" date="2011" name="Proc. Natl. Acad. Sci. U.S.A.">
        <title>Comparative genomics of xylose-fermenting fungi for enhanced biofuel production.</title>
        <authorList>
            <person name="Wohlbach D.J."/>
            <person name="Kuo A."/>
            <person name="Sato T.K."/>
            <person name="Potts K.M."/>
            <person name="Salamov A.A."/>
            <person name="LaButti K.M."/>
            <person name="Sun H."/>
            <person name="Clum A."/>
            <person name="Pangilinan J.L."/>
            <person name="Lindquist E.A."/>
            <person name="Lucas S."/>
            <person name="Lapidus A."/>
            <person name="Jin M."/>
            <person name="Gunawan C."/>
            <person name="Balan V."/>
            <person name="Dale B.E."/>
            <person name="Jeffries T.W."/>
            <person name="Zinkel R."/>
            <person name="Barry K.W."/>
            <person name="Grigoriev I.V."/>
            <person name="Gasch A.P."/>
        </authorList>
    </citation>
    <scope>NUCLEOTIDE SEQUENCE [LARGE SCALE GENOMIC DNA]</scope>
    <source>
        <strain evidence="18">ATCC 10573 / BCRC 21748 / CBS 615 / JCM 9827 / NBRC 10315 / NRRL Y-1498 / VKM Y-70</strain>
    </source>
</reference>
<dbReference type="InterPro" id="IPR001969">
    <property type="entry name" value="Aspartic_peptidase_AS"/>
</dbReference>
<dbReference type="PROSITE" id="PS00141">
    <property type="entry name" value="ASP_PROTEASE"/>
    <property type="match status" value="2"/>
</dbReference>
<dbReference type="SUPFAM" id="SSF50630">
    <property type="entry name" value="Acid proteases"/>
    <property type="match status" value="1"/>
</dbReference>
<evidence type="ECO:0000259" key="16">
    <source>
        <dbReference type="PROSITE" id="PS51767"/>
    </source>
</evidence>
<evidence type="ECO:0000256" key="7">
    <source>
        <dbReference type="ARBA" id="ARBA00022729"/>
    </source>
</evidence>
<feature type="domain" description="Peptidase A1" evidence="16">
    <location>
        <begin position="73"/>
        <end position="502"/>
    </location>
</feature>
<feature type="compositionally biased region" description="Polar residues" evidence="14">
    <location>
        <begin position="530"/>
        <end position="551"/>
    </location>
</feature>
<feature type="compositionally biased region" description="Acidic residues" evidence="14">
    <location>
        <begin position="559"/>
        <end position="569"/>
    </location>
</feature>
<dbReference type="InterPro" id="IPR033876">
    <property type="entry name" value="SAP-like"/>
</dbReference>
<keyword evidence="18" id="KW-1185">Reference proteome</keyword>
<evidence type="ECO:0000256" key="3">
    <source>
        <dbReference type="ARBA" id="ARBA00007447"/>
    </source>
</evidence>
<sequence>MKFVSLVAVTVLASLGSATSVEENDNGFFKLGFEVKRGDGLANIDSDKKGRFVKRASSNNPIEVQLENAETFYIADLNIGSKEDKVQVLVDTGSSDLWVMSGDVKCLASSSSSTKKRNLASDIGAHRGGNVIDIASKPTKTVNKGILNEYSSLLSEIGIEATDVSYESSDPWVDPGLGGFASLVSESSYESGQSGSDGDSDASATVDCTSYGSFSTEGSDTFKKNSSSDLFDISYADGSEAIGVWGTDDVKIGNVTVKGLSLAVVNESSSDVGVLGIGLPGSEVTYSGSSSSSYEYDNLPLRLKALGYLKKVVYSLYLGDSDSKYGDLLFGAVDTSKYSGDLTTFPIVNSYASLGISSPIRLEINLDSVSAAASNSSSKHKVADNGYTALLDSGTTLCYFPESVVTKLGESFNLDYSQNVGAYSIDCNLDSAAQVVFTFSGTSYSVSLSSFILESDGDTCYLGIIGQSADSETGLESYILGDNFLRNFYVVYDLEDLTISLAKAKHDSSDSNIESVLSTIPGASSAKNAKTSALTGGSESPSATAVTTLANGSDSTSEATEDSDSDSGSDGDSGNTKDSFAFRVAPSFFMVFASLTLVAFF</sequence>
<name>G3AYB7_CANTC</name>
<dbReference type="AlphaFoldDB" id="G3AYB7"/>
<dbReference type="OrthoDB" id="952271at2759"/>
<dbReference type="PANTHER" id="PTHR47966">
    <property type="entry name" value="BETA-SITE APP-CLEAVING ENZYME, ISOFORM A-RELATED"/>
    <property type="match status" value="1"/>
</dbReference>
<evidence type="ECO:0000313" key="17">
    <source>
        <dbReference type="EMBL" id="EGV65814.1"/>
    </source>
</evidence>
<dbReference type="Pfam" id="PF00026">
    <property type="entry name" value="Asp"/>
    <property type="match status" value="2"/>
</dbReference>
<dbReference type="eggNOG" id="KOG1339">
    <property type="taxonomic scope" value="Eukaryota"/>
</dbReference>
<feature type="active site" evidence="12">
    <location>
        <position position="392"/>
    </location>
</feature>
<dbReference type="Proteomes" id="UP000000707">
    <property type="component" value="Unassembled WGS sequence"/>
</dbReference>
<keyword evidence="7 15" id="KW-0732">Signal</keyword>
<feature type="chain" id="PRO_5003442761" description="candidapepsin" evidence="15">
    <location>
        <begin position="21"/>
        <end position="601"/>
    </location>
</feature>
<feature type="active site" evidence="12">
    <location>
        <position position="91"/>
    </location>
</feature>
<feature type="signal peptide" evidence="15">
    <location>
        <begin position="1"/>
        <end position="20"/>
    </location>
</feature>
<keyword evidence="8 13" id="KW-0064">Aspartyl protease</keyword>
<comment type="subcellular location">
    <subcellularLocation>
        <location evidence="2">Secreted</location>
    </subcellularLocation>
</comment>
<dbReference type="KEGG" id="cten:18245510"/>
<evidence type="ECO:0000256" key="14">
    <source>
        <dbReference type="SAM" id="MobiDB-lite"/>
    </source>
</evidence>
<dbReference type="InterPro" id="IPR033121">
    <property type="entry name" value="PEPTIDASE_A1"/>
</dbReference>
<evidence type="ECO:0000256" key="6">
    <source>
        <dbReference type="ARBA" id="ARBA00022670"/>
    </source>
</evidence>
<evidence type="ECO:0000256" key="2">
    <source>
        <dbReference type="ARBA" id="ARBA00004613"/>
    </source>
</evidence>
<dbReference type="MEROPS" id="A01.067"/>
<dbReference type="EC" id="3.4.23.24" evidence="4"/>
<keyword evidence="10" id="KW-0865">Zymogen</keyword>
<dbReference type="Gene3D" id="2.40.70.10">
    <property type="entry name" value="Acid Proteases"/>
    <property type="match status" value="2"/>
</dbReference>
<dbReference type="HOGENOM" id="CLU_013253_9_1_1"/>
<evidence type="ECO:0000256" key="10">
    <source>
        <dbReference type="ARBA" id="ARBA00023145"/>
    </source>
</evidence>
<dbReference type="InterPro" id="IPR001461">
    <property type="entry name" value="Aspartic_peptidase_A1"/>
</dbReference>
<proteinExistence type="inferred from homology"/>
<keyword evidence="11" id="KW-1015">Disulfide bond</keyword>
<feature type="region of interest" description="Disordered" evidence="14">
    <location>
        <begin position="530"/>
        <end position="574"/>
    </location>
</feature>
<evidence type="ECO:0000256" key="1">
    <source>
        <dbReference type="ARBA" id="ARBA00001675"/>
    </source>
</evidence>
<accession>G3AYB7</accession>
<gene>
    <name evidence="17" type="ORF">CANTEDRAFT_101871</name>
</gene>
<organism evidence="18">
    <name type="scientific">Candida tenuis (strain ATCC 10573 / BCRC 21748 / CBS 615 / JCM 9827 / NBRC 10315 / NRRL Y-1498 / VKM Y-70)</name>
    <name type="common">Yeast</name>
    <name type="synonym">Yamadazyma tenuis</name>
    <dbReference type="NCBI Taxonomy" id="590646"/>
    <lineage>
        <taxon>Eukaryota</taxon>
        <taxon>Fungi</taxon>
        <taxon>Dikarya</taxon>
        <taxon>Ascomycota</taxon>
        <taxon>Saccharomycotina</taxon>
        <taxon>Pichiomycetes</taxon>
        <taxon>Debaryomycetaceae</taxon>
        <taxon>Yamadazyma</taxon>
    </lineage>
</organism>
<evidence type="ECO:0000313" key="18">
    <source>
        <dbReference type="Proteomes" id="UP000000707"/>
    </source>
</evidence>
<comment type="similarity">
    <text evidence="3 13">Belongs to the peptidase A1 family.</text>
</comment>
<dbReference type="STRING" id="590646.G3AYB7"/>
<dbReference type="EMBL" id="GL996512">
    <property type="protein sequence ID" value="EGV65814.1"/>
    <property type="molecule type" value="Genomic_DNA"/>
</dbReference>
<evidence type="ECO:0000256" key="15">
    <source>
        <dbReference type="SAM" id="SignalP"/>
    </source>
</evidence>
<evidence type="ECO:0000256" key="8">
    <source>
        <dbReference type="ARBA" id="ARBA00022750"/>
    </source>
</evidence>
<evidence type="ECO:0000256" key="12">
    <source>
        <dbReference type="PIRSR" id="PIRSR601461-1"/>
    </source>
</evidence>
<keyword evidence="5" id="KW-0964">Secreted</keyword>
<dbReference type="GO" id="GO:0006508">
    <property type="term" value="P:proteolysis"/>
    <property type="evidence" value="ECO:0007669"/>
    <property type="project" value="UniProtKB-KW"/>
</dbReference>
<evidence type="ECO:0000256" key="11">
    <source>
        <dbReference type="ARBA" id="ARBA00023157"/>
    </source>
</evidence>
<dbReference type="PANTHER" id="PTHR47966:SF65">
    <property type="entry name" value="ASPARTIC-TYPE ENDOPEPTIDASE"/>
    <property type="match status" value="1"/>
</dbReference>
<keyword evidence="6 13" id="KW-0645">Protease</keyword>
<keyword evidence="9 13" id="KW-0378">Hydrolase</keyword>
<dbReference type="InterPro" id="IPR021109">
    <property type="entry name" value="Peptidase_aspartic_dom_sf"/>
</dbReference>
<dbReference type="PRINTS" id="PR00792">
    <property type="entry name" value="PEPSIN"/>
</dbReference>
<dbReference type="CDD" id="cd05474">
    <property type="entry name" value="SAP_like"/>
    <property type="match status" value="1"/>
</dbReference>
<dbReference type="GO" id="GO:0004190">
    <property type="term" value="F:aspartic-type endopeptidase activity"/>
    <property type="evidence" value="ECO:0007669"/>
    <property type="project" value="UniProtKB-KW"/>
</dbReference>
<evidence type="ECO:0000256" key="13">
    <source>
        <dbReference type="RuleBase" id="RU000454"/>
    </source>
</evidence>
<dbReference type="PROSITE" id="PS51767">
    <property type="entry name" value="PEPTIDASE_A1"/>
    <property type="match status" value="1"/>
</dbReference>
<evidence type="ECO:0000256" key="9">
    <source>
        <dbReference type="ARBA" id="ARBA00022801"/>
    </source>
</evidence>
<dbReference type="GeneID" id="18245510"/>
<evidence type="ECO:0000256" key="4">
    <source>
        <dbReference type="ARBA" id="ARBA00013207"/>
    </source>
</evidence>
<comment type="catalytic activity">
    <reaction evidence="1">
        <text>Preferential cleavage at the carboxyl of hydrophobic amino acids, but fails to cleave 15-Leu-|-Tyr-16, 16-Tyr-|-Leu-17 and 24-Phe-|-Phe-25 of insulin B chain. Activates trypsinogen, and degrades keratin.</text>
        <dbReference type="EC" id="3.4.23.24"/>
    </reaction>
</comment>
<protein>
    <recommendedName>
        <fullName evidence="4">candidapepsin</fullName>
        <ecNumber evidence="4">3.4.23.24</ecNumber>
    </recommendedName>
</protein>